<dbReference type="GO" id="GO:0005886">
    <property type="term" value="C:plasma membrane"/>
    <property type="evidence" value="ECO:0007669"/>
    <property type="project" value="TreeGrafter"/>
</dbReference>
<organism evidence="7 8">
    <name type="scientific">Elliptochloris bilobata</name>
    <dbReference type="NCBI Taxonomy" id="381761"/>
    <lineage>
        <taxon>Eukaryota</taxon>
        <taxon>Viridiplantae</taxon>
        <taxon>Chlorophyta</taxon>
        <taxon>core chlorophytes</taxon>
        <taxon>Trebouxiophyceae</taxon>
        <taxon>Trebouxiophyceae incertae sedis</taxon>
        <taxon>Elliptochloris clade</taxon>
        <taxon>Elliptochloris</taxon>
    </lineage>
</organism>
<evidence type="ECO:0000256" key="4">
    <source>
        <dbReference type="ARBA" id="ARBA00023136"/>
    </source>
</evidence>
<feature type="transmembrane region" description="Helical" evidence="5">
    <location>
        <begin position="259"/>
        <end position="280"/>
    </location>
</feature>
<feature type="transmembrane region" description="Helical" evidence="5">
    <location>
        <begin position="321"/>
        <end position="340"/>
    </location>
</feature>
<evidence type="ECO:0000313" key="8">
    <source>
        <dbReference type="Proteomes" id="UP001445335"/>
    </source>
</evidence>
<comment type="caution">
    <text evidence="7">The sequence shown here is derived from an EMBL/GenBank/DDBJ whole genome shotgun (WGS) entry which is preliminary data.</text>
</comment>
<feature type="transmembrane region" description="Helical" evidence="5">
    <location>
        <begin position="521"/>
        <end position="538"/>
    </location>
</feature>
<feature type="transmembrane region" description="Helical" evidence="5">
    <location>
        <begin position="422"/>
        <end position="449"/>
    </location>
</feature>
<dbReference type="InterPro" id="IPR024041">
    <property type="entry name" value="NH4_transpt_AmtB-like_dom"/>
</dbReference>
<evidence type="ECO:0000256" key="1">
    <source>
        <dbReference type="ARBA" id="ARBA00004141"/>
    </source>
</evidence>
<comment type="subcellular location">
    <subcellularLocation>
        <location evidence="1">Membrane</location>
        <topology evidence="1">Multi-pass membrane protein</topology>
    </subcellularLocation>
</comment>
<sequence>MSSCEPSNYRPIAVGEPVTRLYAALLNSRREDSPKLSYTQDQPDQMAKKRQEPLLALPLELLLMLSRTLLGEQAPRSAPRMLYDTCPIPNLTRNPPKPGGPLGVDPLVMPLPKFSLANVTRAAHKGMLVMERNASEAYAGSFQSGESWVDILDRRIASVEAAAGSINSGDSWAIRAERGGHQLAVQMRKVFSVPLVAVMAVLLAAFFALVQYPSLEATDEHVNRYYTFFIHIMIMIFVGFGFLMTFLRRYSYSAIGLNYFTSALVILASILAIGFVQQILYGPKRSYIELDLPLLIDSAFAAGAAMISFGAVLGKTSPAQITWLLLLQVPLYAANAHLATQVLSGLDIGGSITIHAFGAYYGLAASLVLSHQAGGSGHPKNGAGYTSDITAMIGTIFLFIFWPSFNGALASGVPGTSLPGGFQQFNCIVNTVLSLLGATVVTFIASAAVHNKFDMVHIQNATLAGGVAIGSAANLMVSPGGALAVGVAAGLLSTGGYAFLMPRLEAAIGLRDTCGVHNLHGMPGVLGGLVAAIVAVAAPEANEPVMKYAGGMQALWQLAALGSTLAVALVGGAVAGFIVAKVNPAGHSLDEGDLFEDAVFWKEVEPEAKAPMHDSLGTA</sequence>
<dbReference type="GO" id="GO:0097272">
    <property type="term" value="P:ammonium homeostasis"/>
    <property type="evidence" value="ECO:0007669"/>
    <property type="project" value="TreeGrafter"/>
</dbReference>
<feature type="domain" description="Ammonium transporter AmtB-like" evidence="6">
    <location>
        <begin position="202"/>
        <end position="581"/>
    </location>
</feature>
<evidence type="ECO:0000313" key="7">
    <source>
        <dbReference type="EMBL" id="KAK9834901.1"/>
    </source>
</evidence>
<accession>A0AAW1RLW8</accession>
<dbReference type="PANTHER" id="PTHR11730:SF60">
    <property type="entry name" value="RH50, ISOFORM D"/>
    <property type="match status" value="1"/>
</dbReference>
<evidence type="ECO:0000259" key="6">
    <source>
        <dbReference type="Pfam" id="PF00909"/>
    </source>
</evidence>
<evidence type="ECO:0000256" key="2">
    <source>
        <dbReference type="ARBA" id="ARBA00022692"/>
    </source>
</evidence>
<dbReference type="Pfam" id="PF00909">
    <property type="entry name" value="Ammonium_transp"/>
    <property type="match status" value="1"/>
</dbReference>
<feature type="transmembrane region" description="Helical" evidence="5">
    <location>
        <begin position="382"/>
        <end position="402"/>
    </location>
</feature>
<dbReference type="Proteomes" id="UP001445335">
    <property type="component" value="Unassembled WGS sequence"/>
</dbReference>
<dbReference type="SUPFAM" id="SSF111352">
    <property type="entry name" value="Ammonium transporter"/>
    <property type="match status" value="1"/>
</dbReference>
<feature type="transmembrane region" description="Helical" evidence="5">
    <location>
        <begin position="483"/>
        <end position="500"/>
    </location>
</feature>
<dbReference type="InterPro" id="IPR029020">
    <property type="entry name" value="Ammonium/urea_transptr"/>
</dbReference>
<dbReference type="PANTHER" id="PTHR11730">
    <property type="entry name" value="AMMONIUM TRANSPORTER"/>
    <property type="match status" value="1"/>
</dbReference>
<feature type="transmembrane region" description="Helical" evidence="5">
    <location>
        <begin position="225"/>
        <end position="247"/>
    </location>
</feature>
<gene>
    <name evidence="7" type="ORF">WJX81_007448</name>
</gene>
<feature type="transmembrane region" description="Helical" evidence="5">
    <location>
        <begin position="190"/>
        <end position="213"/>
    </location>
</feature>
<protein>
    <recommendedName>
        <fullName evidence="6">Ammonium transporter AmtB-like domain-containing protein</fullName>
    </recommendedName>
</protein>
<proteinExistence type="predicted"/>
<keyword evidence="8" id="KW-1185">Reference proteome</keyword>
<dbReference type="Gene3D" id="1.10.3430.10">
    <property type="entry name" value="Ammonium transporter AmtB like domains"/>
    <property type="match status" value="1"/>
</dbReference>
<reference evidence="7 8" key="1">
    <citation type="journal article" date="2024" name="Nat. Commun.">
        <title>Phylogenomics reveals the evolutionary origins of lichenization in chlorophyte algae.</title>
        <authorList>
            <person name="Puginier C."/>
            <person name="Libourel C."/>
            <person name="Otte J."/>
            <person name="Skaloud P."/>
            <person name="Haon M."/>
            <person name="Grisel S."/>
            <person name="Petersen M."/>
            <person name="Berrin J.G."/>
            <person name="Delaux P.M."/>
            <person name="Dal Grande F."/>
            <person name="Keller J."/>
        </authorList>
    </citation>
    <scope>NUCLEOTIDE SEQUENCE [LARGE SCALE GENOMIC DNA]</scope>
    <source>
        <strain evidence="7 8">SAG 245.80</strain>
    </source>
</reference>
<keyword evidence="2 5" id="KW-0812">Transmembrane</keyword>
<feature type="transmembrane region" description="Helical" evidence="5">
    <location>
        <begin position="461"/>
        <end position="477"/>
    </location>
</feature>
<dbReference type="GO" id="GO:0008519">
    <property type="term" value="F:ammonium channel activity"/>
    <property type="evidence" value="ECO:0007669"/>
    <property type="project" value="InterPro"/>
</dbReference>
<evidence type="ECO:0000256" key="5">
    <source>
        <dbReference type="SAM" id="Phobius"/>
    </source>
</evidence>
<keyword evidence="4 5" id="KW-0472">Membrane</keyword>
<feature type="transmembrane region" description="Helical" evidence="5">
    <location>
        <begin position="558"/>
        <end position="580"/>
    </location>
</feature>
<feature type="transmembrane region" description="Helical" evidence="5">
    <location>
        <begin position="352"/>
        <end position="370"/>
    </location>
</feature>
<feature type="transmembrane region" description="Helical" evidence="5">
    <location>
        <begin position="292"/>
        <end position="314"/>
    </location>
</feature>
<name>A0AAW1RLW8_9CHLO</name>
<dbReference type="EMBL" id="JALJOU010000031">
    <property type="protein sequence ID" value="KAK9834901.1"/>
    <property type="molecule type" value="Genomic_DNA"/>
</dbReference>
<evidence type="ECO:0000256" key="3">
    <source>
        <dbReference type="ARBA" id="ARBA00022989"/>
    </source>
</evidence>
<dbReference type="AlphaFoldDB" id="A0AAW1RLW8"/>
<keyword evidence="3 5" id="KW-1133">Transmembrane helix</keyword>